<accession>F0YM23</accession>
<reference evidence="4 5" key="1">
    <citation type="journal article" date="2011" name="Proc. Natl. Acad. Sci. U.S.A.">
        <title>Niche of harmful alga Aureococcus anophagefferens revealed through ecogenomics.</title>
        <authorList>
            <person name="Gobler C.J."/>
            <person name="Berry D.L."/>
            <person name="Dyhrman S.T."/>
            <person name="Wilhelm S.W."/>
            <person name="Salamov A."/>
            <person name="Lobanov A.V."/>
            <person name="Zhang Y."/>
            <person name="Collier J.L."/>
            <person name="Wurch L.L."/>
            <person name="Kustka A.B."/>
            <person name="Dill B.D."/>
            <person name="Shah M."/>
            <person name="VerBerkmoes N.C."/>
            <person name="Kuo A."/>
            <person name="Terry A."/>
            <person name="Pangilinan J."/>
            <person name="Lindquist E.A."/>
            <person name="Lucas S."/>
            <person name="Paulsen I.T."/>
            <person name="Hattenrath-Lehmann T.K."/>
            <person name="Talmage S.C."/>
            <person name="Walker E.A."/>
            <person name="Koch F."/>
            <person name="Burson A.M."/>
            <person name="Marcoval M.A."/>
            <person name="Tang Y.Z."/>
            <person name="Lecleir G.R."/>
            <person name="Coyne K.J."/>
            <person name="Berg G.M."/>
            <person name="Bertrand E.M."/>
            <person name="Saito M.A."/>
            <person name="Gladyshev V.N."/>
            <person name="Grigoriev I.V."/>
        </authorList>
    </citation>
    <scope>NUCLEOTIDE SEQUENCE [LARGE SCALE GENOMIC DNA]</scope>
    <source>
        <strain evidence="5">CCMP 1984</strain>
    </source>
</reference>
<dbReference type="PROSITE" id="PS51184">
    <property type="entry name" value="JMJC"/>
    <property type="match status" value="1"/>
</dbReference>
<dbReference type="Gene3D" id="2.60.120.650">
    <property type="entry name" value="Cupin"/>
    <property type="match status" value="1"/>
</dbReference>
<gene>
    <name evidence="4" type="ORF">AURANDRAFT_67687</name>
</gene>
<dbReference type="EMBL" id="GL833160">
    <property type="protein sequence ID" value="EGB03837.1"/>
    <property type="molecule type" value="Genomic_DNA"/>
</dbReference>
<dbReference type="OrthoDB" id="2116947at2759"/>
<feature type="region of interest" description="Disordered" evidence="1">
    <location>
        <begin position="245"/>
        <end position="276"/>
    </location>
</feature>
<keyword evidence="2" id="KW-1133">Transmembrane helix</keyword>
<feature type="transmembrane region" description="Helical" evidence="2">
    <location>
        <begin position="201"/>
        <end position="225"/>
    </location>
</feature>
<sequence>MRTHAVSLGTDFDSVFPNGACNMHALLLNLHRARVAILFGHSADYESWWGDKLSFVLADINFLCTATSMIHMLEKDRVSSLWIRGETTSFGVCAFYTLWFGSRFIFRKYGLERIVGLATTILMALMWMGESTASKRMTTARPIMKESPIKLYATLWVTFLAGKVTQTLRSAGDANPALVAFRHKMVVNLARSGVWDTSSSVVTIVLGASTFGVAPIGLIFTVVSVEPAAAAKARKEAKSRIVQKALPSSMSLRRHPNRDDNVEEGSQPESSVSEMNEREMLELNLSVDDPLPRICRNPVVIEQDLTRRARRHVLSEIEHPAEHPKKYGLWQRRKSWRTFPMRQPTRFRNSLSLPGRRVRTYHLQAGTDYLTHQNLIMSTPGVGFAGRVACLYILFNASPGLANKGVRIVQAETENVLITPKQILRWAVDFKVPTVDMGVDPQLKIHANLGRVGHFQEGNTLSTIKTIDEKMMTNKSLYGSFGYGTNNMDPEHLDAFLRLKDLYAPGLFTEGGYPGHIIFGSANDTIVSSSWHNAIDANLLFQLCGDKLWHTTEEVPSDVTPFLVFPSASGWFHKNQLIKGGRPWPMEIDASDHVSQVVLHAGDLLINPPYSWHAVKIQGPSVSLSVRGDKADVMTWMSYKYFAGNVNHPILMAFAVYLDDFYNYKKLSESTVARFFKMIFPNLVKTAYALFQAKSIRIHNALRDKFQQYQDSGQESCSAVNQDMYEVLNTDCSDYWTHRLEVSLVGRISRIQHALDLCHSDRSTQLLVIHPKITHDLVRCPLLVTNRQFDARLHSPPSFGANEAPARAALPSSAQYFKKKLKLIVIEFIAYTIPESEISLEQQITISSAFARAEHFSFDLLEPDDADVELTFEQRYEQEYLHAEHDGASAKSAASCADEADFHVREFLRFLALKSVRPDVTPSVVVDNVFHLALTYTVAYAHLCALVGGTFIHHDPTPGGDAANARYMRQYEDALELYALAFGAPPPRSVWPPVAERMDPQRDYVSLPRSRVQELRAAAMKSNIIGGVW</sequence>
<dbReference type="KEGG" id="aaf:AURANDRAFT_67687"/>
<feature type="transmembrane region" description="Helical" evidence="2">
    <location>
        <begin position="85"/>
        <end position="105"/>
    </location>
</feature>
<dbReference type="Proteomes" id="UP000002729">
    <property type="component" value="Unassembled WGS sequence"/>
</dbReference>
<dbReference type="SUPFAM" id="SSF51197">
    <property type="entry name" value="Clavaminate synthase-like"/>
    <property type="match status" value="1"/>
</dbReference>
<name>F0YM23_AURAN</name>
<feature type="transmembrane region" description="Helical" evidence="2">
    <location>
        <begin position="111"/>
        <end position="128"/>
    </location>
</feature>
<feature type="domain" description="JmjC" evidence="3">
    <location>
        <begin position="488"/>
        <end position="643"/>
    </location>
</feature>
<evidence type="ECO:0000256" key="1">
    <source>
        <dbReference type="SAM" id="MobiDB-lite"/>
    </source>
</evidence>
<evidence type="ECO:0000313" key="5">
    <source>
        <dbReference type="Proteomes" id="UP000002729"/>
    </source>
</evidence>
<protein>
    <recommendedName>
        <fullName evidence="3">JmjC domain-containing protein</fullName>
    </recommendedName>
</protein>
<dbReference type="RefSeq" id="XP_009041495.1">
    <property type="nucleotide sequence ID" value="XM_009043247.1"/>
</dbReference>
<keyword evidence="5" id="KW-1185">Reference proteome</keyword>
<evidence type="ECO:0000313" key="4">
    <source>
        <dbReference type="EMBL" id="EGB03837.1"/>
    </source>
</evidence>
<evidence type="ECO:0000259" key="3">
    <source>
        <dbReference type="PROSITE" id="PS51184"/>
    </source>
</evidence>
<dbReference type="InterPro" id="IPR003347">
    <property type="entry name" value="JmjC_dom"/>
</dbReference>
<dbReference type="GeneID" id="20226373"/>
<evidence type="ECO:0000256" key="2">
    <source>
        <dbReference type="SAM" id="Phobius"/>
    </source>
</evidence>
<keyword evidence="2" id="KW-0472">Membrane</keyword>
<keyword evidence="2" id="KW-0812">Transmembrane</keyword>
<organism evidence="5">
    <name type="scientific">Aureococcus anophagefferens</name>
    <name type="common">Harmful bloom alga</name>
    <dbReference type="NCBI Taxonomy" id="44056"/>
    <lineage>
        <taxon>Eukaryota</taxon>
        <taxon>Sar</taxon>
        <taxon>Stramenopiles</taxon>
        <taxon>Ochrophyta</taxon>
        <taxon>Pelagophyceae</taxon>
        <taxon>Pelagomonadales</taxon>
        <taxon>Pelagomonadaceae</taxon>
        <taxon>Aureococcus</taxon>
    </lineage>
</organism>
<dbReference type="InParanoid" id="F0YM23"/>
<proteinExistence type="predicted"/>
<dbReference type="AlphaFoldDB" id="F0YM23"/>